<feature type="non-terminal residue" evidence="1">
    <location>
        <position position="1"/>
    </location>
</feature>
<keyword evidence="2" id="KW-1185">Reference proteome</keyword>
<dbReference type="EMBL" id="KN833921">
    <property type="protein sequence ID" value="KIK14806.1"/>
    <property type="molecule type" value="Genomic_DNA"/>
</dbReference>
<dbReference type="AlphaFoldDB" id="A0A0C9YDN8"/>
<dbReference type="Proteomes" id="UP000054018">
    <property type="component" value="Unassembled WGS sequence"/>
</dbReference>
<protein>
    <submittedName>
        <fullName evidence="1">Uncharacterized protein</fullName>
    </submittedName>
</protein>
<dbReference type="HOGENOM" id="CLU_2102743_0_0_1"/>
<name>A0A0C9YDN8_9AGAM</name>
<reference evidence="2" key="2">
    <citation type="submission" date="2015-01" db="EMBL/GenBank/DDBJ databases">
        <title>Evolutionary Origins and Diversification of the Mycorrhizal Mutualists.</title>
        <authorList>
            <consortium name="DOE Joint Genome Institute"/>
            <consortium name="Mycorrhizal Genomics Consortium"/>
            <person name="Kohler A."/>
            <person name="Kuo A."/>
            <person name="Nagy L.G."/>
            <person name="Floudas D."/>
            <person name="Copeland A."/>
            <person name="Barry K.W."/>
            <person name="Cichocki N."/>
            <person name="Veneault-Fourrey C."/>
            <person name="LaButti K."/>
            <person name="Lindquist E.A."/>
            <person name="Lipzen A."/>
            <person name="Lundell T."/>
            <person name="Morin E."/>
            <person name="Murat C."/>
            <person name="Riley R."/>
            <person name="Ohm R."/>
            <person name="Sun H."/>
            <person name="Tunlid A."/>
            <person name="Henrissat B."/>
            <person name="Grigoriev I.V."/>
            <person name="Hibbett D.S."/>
            <person name="Martin F."/>
        </authorList>
    </citation>
    <scope>NUCLEOTIDE SEQUENCE [LARGE SCALE GENOMIC DNA]</scope>
    <source>
        <strain evidence="2">441</strain>
    </source>
</reference>
<evidence type="ECO:0000313" key="1">
    <source>
        <dbReference type="EMBL" id="KIK14806.1"/>
    </source>
</evidence>
<feature type="non-terminal residue" evidence="1">
    <location>
        <position position="116"/>
    </location>
</feature>
<reference evidence="1 2" key="1">
    <citation type="submission" date="2014-04" db="EMBL/GenBank/DDBJ databases">
        <authorList>
            <consortium name="DOE Joint Genome Institute"/>
            <person name="Kuo A."/>
            <person name="Kohler A."/>
            <person name="Costa M.D."/>
            <person name="Nagy L.G."/>
            <person name="Floudas D."/>
            <person name="Copeland A."/>
            <person name="Barry K.W."/>
            <person name="Cichocki N."/>
            <person name="Veneault-Fourrey C."/>
            <person name="LaButti K."/>
            <person name="Lindquist E.A."/>
            <person name="Lipzen A."/>
            <person name="Lundell T."/>
            <person name="Morin E."/>
            <person name="Murat C."/>
            <person name="Sun H."/>
            <person name="Tunlid A."/>
            <person name="Henrissat B."/>
            <person name="Grigoriev I.V."/>
            <person name="Hibbett D.S."/>
            <person name="Martin F."/>
            <person name="Nordberg H.P."/>
            <person name="Cantor M.N."/>
            <person name="Hua S.X."/>
        </authorList>
    </citation>
    <scope>NUCLEOTIDE SEQUENCE [LARGE SCALE GENOMIC DNA]</scope>
    <source>
        <strain evidence="1 2">441</strain>
    </source>
</reference>
<gene>
    <name evidence="1" type="ORF">PISMIDRAFT_36601</name>
</gene>
<organism evidence="1 2">
    <name type="scientific">Pisolithus microcarpus 441</name>
    <dbReference type="NCBI Taxonomy" id="765257"/>
    <lineage>
        <taxon>Eukaryota</taxon>
        <taxon>Fungi</taxon>
        <taxon>Dikarya</taxon>
        <taxon>Basidiomycota</taxon>
        <taxon>Agaricomycotina</taxon>
        <taxon>Agaricomycetes</taxon>
        <taxon>Agaricomycetidae</taxon>
        <taxon>Boletales</taxon>
        <taxon>Sclerodermatineae</taxon>
        <taxon>Pisolithaceae</taxon>
        <taxon>Pisolithus</taxon>
    </lineage>
</organism>
<evidence type="ECO:0000313" key="2">
    <source>
        <dbReference type="Proteomes" id="UP000054018"/>
    </source>
</evidence>
<sequence length="116" mass="12825">DTHNHRDCINFHFDQWNVQMPLLVAAYLDYCSHDAGEGFPSADDLTAANEIPVQLPPGSVSDIELIDVFSKLLIFPGCVLLLLFPYKHLPLSNKPTGHVHGSPFKHNAKCCVTSIV</sequence>
<accession>A0A0C9YDN8</accession>
<proteinExistence type="predicted"/>